<dbReference type="PANTHER" id="PTHR47098:SF2">
    <property type="entry name" value="PROTEIN MAK32"/>
    <property type="match status" value="1"/>
</dbReference>
<dbReference type="AlphaFoldDB" id="B6K5B0"/>
<evidence type="ECO:0000313" key="3">
    <source>
        <dbReference type="Proteomes" id="UP000001744"/>
    </source>
</evidence>
<dbReference type="VEuPathDB" id="FungiDB:SJAG_03880"/>
<dbReference type="InterPro" id="IPR011611">
    <property type="entry name" value="PfkB_dom"/>
</dbReference>
<dbReference type="OMA" id="VIKSWNT"/>
<organism evidence="2 3">
    <name type="scientific">Schizosaccharomyces japonicus (strain yFS275 / FY16936)</name>
    <name type="common">Fission yeast</name>
    <dbReference type="NCBI Taxonomy" id="402676"/>
    <lineage>
        <taxon>Eukaryota</taxon>
        <taxon>Fungi</taxon>
        <taxon>Dikarya</taxon>
        <taxon>Ascomycota</taxon>
        <taxon>Taphrinomycotina</taxon>
        <taxon>Schizosaccharomycetes</taxon>
        <taxon>Schizosaccharomycetales</taxon>
        <taxon>Schizosaccharomycetaceae</taxon>
        <taxon>Schizosaccharomyces</taxon>
    </lineage>
</organism>
<reference evidence="2 3" key="1">
    <citation type="journal article" date="2011" name="Science">
        <title>Comparative functional genomics of the fission yeasts.</title>
        <authorList>
            <person name="Rhind N."/>
            <person name="Chen Z."/>
            <person name="Yassour M."/>
            <person name="Thompson D.A."/>
            <person name="Haas B.J."/>
            <person name="Habib N."/>
            <person name="Wapinski I."/>
            <person name="Roy S."/>
            <person name="Lin M.F."/>
            <person name="Heiman D.I."/>
            <person name="Young S.K."/>
            <person name="Furuya K."/>
            <person name="Guo Y."/>
            <person name="Pidoux A."/>
            <person name="Chen H.M."/>
            <person name="Robbertse B."/>
            <person name="Goldberg J.M."/>
            <person name="Aoki K."/>
            <person name="Bayne E.H."/>
            <person name="Berlin A.M."/>
            <person name="Desjardins C.A."/>
            <person name="Dobbs E."/>
            <person name="Dukaj L."/>
            <person name="Fan L."/>
            <person name="FitzGerald M.G."/>
            <person name="French C."/>
            <person name="Gujja S."/>
            <person name="Hansen K."/>
            <person name="Keifenheim D."/>
            <person name="Levin J.Z."/>
            <person name="Mosher R.A."/>
            <person name="Mueller C.A."/>
            <person name="Pfiffner J."/>
            <person name="Priest M."/>
            <person name="Russ C."/>
            <person name="Smialowska A."/>
            <person name="Swoboda P."/>
            <person name="Sykes S.M."/>
            <person name="Vaughn M."/>
            <person name="Vengrova S."/>
            <person name="Yoder R."/>
            <person name="Zeng Q."/>
            <person name="Allshire R."/>
            <person name="Baulcombe D."/>
            <person name="Birren B.W."/>
            <person name="Brown W."/>
            <person name="Ekwall K."/>
            <person name="Kellis M."/>
            <person name="Leatherwood J."/>
            <person name="Levin H."/>
            <person name="Margalit H."/>
            <person name="Martienssen R."/>
            <person name="Nieduszynski C.A."/>
            <person name="Spatafora J.W."/>
            <person name="Friedman N."/>
            <person name="Dalgaard J.Z."/>
            <person name="Baumann P."/>
            <person name="Niki H."/>
            <person name="Regev A."/>
            <person name="Nusbaum C."/>
        </authorList>
    </citation>
    <scope>NUCLEOTIDE SEQUENCE [LARGE SCALE GENOMIC DNA]</scope>
    <source>
        <strain evidence="3">yFS275 / FY16936</strain>
    </source>
</reference>
<dbReference type="OrthoDB" id="497927at2759"/>
<gene>
    <name evidence="2" type="ORF">SJAG_03880</name>
</gene>
<accession>B6K5B0</accession>
<proteinExistence type="predicted"/>
<dbReference type="RefSeq" id="XP_002175007.1">
    <property type="nucleotide sequence ID" value="XM_002174971.1"/>
</dbReference>
<sequence>MVPSKTDKTVEFSSSGMFIIDDVEHEDGSLLKNVIGGGGTWALLGARIWTPGAEAARLGLVIDVGTDFPEEVRTQLEQLGTGSLFRANPDRLTTHGYNYVHNNGFRHFEYKSPKRAIGADDLIEAGFHNCETLHVITNPTKFRRMHARLMEHRTAAAPPLIVWEPTPESCLPEHWDECQEAMKLCDIFSPNEVDSAGFFGVAPEHSLSKATEFAQAFSELQIGPNGRGWVVLRCGHMGSFIAPCVQQTPTVSSSSPRTLTHLPCFPMDPHTVVDTTGAGNTFCGTLIVEYHRTSNIIEAALKATVSASFAIQQYGLPRLTCMTSDDDDSSFGRGRDFGSRELWNGESASDRLQRFYAFLSKQAPDLL</sequence>
<dbReference type="PANTHER" id="PTHR47098">
    <property type="entry name" value="PROTEIN MAK32"/>
    <property type="match status" value="1"/>
</dbReference>
<dbReference type="EMBL" id="KE651167">
    <property type="protein sequence ID" value="EEB08714.1"/>
    <property type="molecule type" value="Genomic_DNA"/>
</dbReference>
<evidence type="ECO:0000313" key="2">
    <source>
        <dbReference type="EMBL" id="EEB08714.1"/>
    </source>
</evidence>
<dbReference type="Proteomes" id="UP000001744">
    <property type="component" value="Unassembled WGS sequence"/>
</dbReference>
<evidence type="ECO:0000259" key="1">
    <source>
        <dbReference type="Pfam" id="PF00294"/>
    </source>
</evidence>
<dbReference type="GeneID" id="7050517"/>
<keyword evidence="3" id="KW-1185">Reference proteome</keyword>
<dbReference type="InterPro" id="IPR029056">
    <property type="entry name" value="Ribokinase-like"/>
</dbReference>
<dbReference type="JaponicusDB" id="SJAG_03880"/>
<keyword evidence="2" id="KW-0418">Kinase</keyword>
<protein>
    <submittedName>
        <fullName evidence="2">Carbohydrate kinase</fullName>
    </submittedName>
</protein>
<dbReference type="Pfam" id="PF00294">
    <property type="entry name" value="PfkB"/>
    <property type="match status" value="1"/>
</dbReference>
<dbReference type="HOGENOM" id="CLU_032834_0_0_1"/>
<dbReference type="GO" id="GO:0016301">
    <property type="term" value="F:kinase activity"/>
    <property type="evidence" value="ECO:0007669"/>
    <property type="project" value="UniProtKB-KW"/>
</dbReference>
<dbReference type="STRING" id="402676.B6K5B0"/>
<name>B6K5B0_SCHJY</name>
<keyword evidence="2" id="KW-0808">Transferase</keyword>
<dbReference type="SUPFAM" id="SSF53613">
    <property type="entry name" value="Ribokinase-like"/>
    <property type="match status" value="1"/>
</dbReference>
<feature type="domain" description="Carbohydrate kinase PfkB" evidence="1">
    <location>
        <begin position="60"/>
        <end position="315"/>
    </location>
</feature>
<dbReference type="Gene3D" id="3.40.1190.20">
    <property type="match status" value="1"/>
</dbReference>
<dbReference type="eggNOG" id="ENOG502QTK3">
    <property type="taxonomic scope" value="Eukaryota"/>
</dbReference>